<comment type="caution">
    <text evidence="6">The sequence shown here is derived from an EMBL/GenBank/DDBJ whole genome shotgun (WGS) entry which is preliminary data.</text>
</comment>
<feature type="transmembrane region" description="Helical" evidence="3">
    <location>
        <begin position="362"/>
        <end position="380"/>
    </location>
</feature>
<dbReference type="InterPro" id="IPR035965">
    <property type="entry name" value="PAS-like_dom_sf"/>
</dbReference>
<feature type="region of interest" description="Disordered" evidence="2">
    <location>
        <begin position="210"/>
        <end position="230"/>
    </location>
</feature>
<dbReference type="Gene3D" id="3.30.450.20">
    <property type="entry name" value="PAS domain"/>
    <property type="match status" value="1"/>
</dbReference>
<accession>A0A8J8TB49</accession>
<feature type="transmembrane region" description="Helical" evidence="3">
    <location>
        <begin position="489"/>
        <end position="507"/>
    </location>
</feature>
<keyword evidence="3" id="KW-0472">Membrane</keyword>
<evidence type="ECO:0000313" key="7">
    <source>
        <dbReference type="Proteomes" id="UP000785679"/>
    </source>
</evidence>
<dbReference type="OrthoDB" id="2146562at2759"/>
<keyword evidence="7" id="KW-1185">Reference proteome</keyword>
<dbReference type="GO" id="GO:0006355">
    <property type="term" value="P:regulation of DNA-templated transcription"/>
    <property type="evidence" value="ECO:0007669"/>
    <property type="project" value="InterPro"/>
</dbReference>
<dbReference type="InterPro" id="IPR052994">
    <property type="entry name" value="Tiny_macrocysts_regulators"/>
</dbReference>
<keyword evidence="1" id="KW-0175">Coiled coil</keyword>
<proteinExistence type="predicted"/>
<dbReference type="EMBL" id="RRYP01000107">
    <property type="protein sequence ID" value="TNV87993.1"/>
    <property type="molecule type" value="Genomic_DNA"/>
</dbReference>
<dbReference type="InterPro" id="IPR057352">
    <property type="entry name" value="TPR_TmcB/C"/>
</dbReference>
<feature type="region of interest" description="Disordered" evidence="2">
    <location>
        <begin position="1"/>
        <end position="42"/>
    </location>
</feature>
<evidence type="ECO:0000256" key="1">
    <source>
        <dbReference type="SAM" id="Coils"/>
    </source>
</evidence>
<reference evidence="6" key="1">
    <citation type="submission" date="2019-06" db="EMBL/GenBank/DDBJ databases">
        <authorList>
            <person name="Zheng W."/>
        </authorList>
    </citation>
    <scope>NUCLEOTIDE SEQUENCE</scope>
    <source>
        <strain evidence="6">QDHG01</strain>
    </source>
</reference>
<keyword evidence="3" id="KW-1133">Transmembrane helix</keyword>
<dbReference type="SUPFAM" id="SSF55785">
    <property type="entry name" value="PYP-like sensor domain (PAS domain)"/>
    <property type="match status" value="1"/>
</dbReference>
<feature type="coiled-coil region" evidence="1">
    <location>
        <begin position="59"/>
        <end position="127"/>
    </location>
</feature>
<dbReference type="PANTHER" id="PTHR31600">
    <property type="entry name" value="TINY MACROCYSTS PROTEIN B-RELATED"/>
    <property type="match status" value="1"/>
</dbReference>
<dbReference type="Pfam" id="PF00989">
    <property type="entry name" value="PAS"/>
    <property type="match status" value="1"/>
</dbReference>
<protein>
    <submittedName>
        <fullName evidence="6">Uncharacterized protein</fullName>
    </submittedName>
</protein>
<name>A0A8J8TB49_HALGN</name>
<evidence type="ECO:0000259" key="4">
    <source>
        <dbReference type="Pfam" id="PF00989"/>
    </source>
</evidence>
<evidence type="ECO:0000259" key="5">
    <source>
        <dbReference type="Pfam" id="PF25474"/>
    </source>
</evidence>
<evidence type="ECO:0000313" key="6">
    <source>
        <dbReference type="EMBL" id="TNV87993.1"/>
    </source>
</evidence>
<feature type="transmembrane region" description="Helical" evidence="3">
    <location>
        <begin position="177"/>
        <end position="197"/>
    </location>
</feature>
<feature type="transmembrane region" description="Helical" evidence="3">
    <location>
        <begin position="269"/>
        <end position="288"/>
    </location>
</feature>
<feature type="transmembrane region" description="Helical" evidence="3">
    <location>
        <begin position="308"/>
        <end position="328"/>
    </location>
</feature>
<dbReference type="PANTHER" id="PTHR31600:SF2">
    <property type="entry name" value="GAMETE ENRICHED GENE 10 PROTEIN-RELATED"/>
    <property type="match status" value="1"/>
</dbReference>
<dbReference type="Pfam" id="PF25474">
    <property type="entry name" value="TPR_TmcB"/>
    <property type="match status" value="1"/>
</dbReference>
<feature type="compositionally biased region" description="Low complexity" evidence="2">
    <location>
        <begin position="210"/>
        <end position="229"/>
    </location>
</feature>
<dbReference type="InterPro" id="IPR013767">
    <property type="entry name" value="PAS_fold"/>
</dbReference>
<dbReference type="Proteomes" id="UP000785679">
    <property type="component" value="Unassembled WGS sequence"/>
</dbReference>
<organism evidence="6 7">
    <name type="scientific">Halteria grandinella</name>
    <dbReference type="NCBI Taxonomy" id="5974"/>
    <lineage>
        <taxon>Eukaryota</taxon>
        <taxon>Sar</taxon>
        <taxon>Alveolata</taxon>
        <taxon>Ciliophora</taxon>
        <taxon>Intramacronucleata</taxon>
        <taxon>Spirotrichea</taxon>
        <taxon>Stichotrichia</taxon>
        <taxon>Sporadotrichida</taxon>
        <taxon>Halteriidae</taxon>
        <taxon>Halteria</taxon>
    </lineage>
</organism>
<sequence>MQRRESVGPLDQQQQNPQEEDIQEFKKGSGLRPGKGLKRKQIQQNAANSYNSMAVQSIEMLAKQAMDEQQRQLERIEAAKRFSEMKRLQAALNFNSTLEEAPWSQYIDDQENDQRELEELIIGATELGLDVGSSSSDSKGTSLANKKIIDEFRRFFFGRLYKFNHVLMDFQAVTRPFFHIILFIEFCQFLYFAFYNFNFIDEFQAESSQQTTSQESENSTSSSNKTSSTLDLSAIGEGSTGNFFRLDEYFKWANFAVYPLESHSTEGYIIIYSILCVIFYIFIGFLFLSANRLFRSSVGDDIKDGTQFLVKSCSVVMAIYLFLLQIPFTTVLFQGYLCSEGELESQQMVLKDISCGGTTNDLLAAVSTITLIAYILFLYIQSHLYNSTNLESKMPWTSLDRDIPVFRLIWKILLTCSFVFDKSGKLSDFTKLGAAGLGGIISVKRLSYALVLDKTVFNATAFYDLCISQLYLHLAFNNLCGYAVSIDKLVFLLSMTVFFSISAILISDKLRTIQIYREKQRVAENLHAKSPIQAQHVIHRMLKLIRSKKKEEKVMINGLVFNHFELCLVENCVCQDLITDLDGRIQRYQNQQEVLEAESARRIRQRYLRDSFGEDTGKNVYYNAEEGRFVEKQDSNKDDDVNFKSRASKRESVKLDGFSKTEIEGGGAATPRIAVQDPKYLKDLANSTETTNLQDFQISHIVAGGQGGPHLHTPMDISSQLTSLTNLEIAENKSKNAITLRQKSYLNLPKQRDSIQPIQHGSFNSLAKGLRENLVTTSNLGPTPISPYEAGQLIGMLKDGSVSPSKKIEKQKADDLVSVGLNNTSMVNDRTIESKHRAEAELIDEAQIDKLERNLRYRFLVLYVDKAIKSFPKSIDLRIHSSDIHCFKLDNEFKATFELMKCERDLPQNFQTRFFLFRGRLLIERNLFQRSQSYVSQGNIVNSYSVYNFEKLYQRFTKFSYLAANSALNFWRELLKKNIESQALIDRGSEISRIHTKIKEIANEIISINPNDIKFLLGYASFLWQIVHTEQEAQFVFEKAFQIYQRLPQYGQGSDGMLAHSTEKGNFGENSAVSIVIVALSAEEVGRIIHVSDEMQRALRHKRQNLIGKNISTITPTPIAIVHDRFLQNFLETAKSTMLNQSRQLFAMTADGYLRPIQVLLQLYPQMQERITILGFIQTIEKLDGIVPPKSIELPEELYQNQPHHYLMTDECFYGFQNLQQKFTDKCGNVNCISEGLKEIGLNSKFFMISNSKFKSVNIESLFGTDFTTPEAQEILMTDGVVTHIDTSGILEHVNIESISQQETMEAMERQGIYYIHIQLKRYISNIFSMPTTRRPTQVQGQIYHPCLLLVVAPLIAESIYIHKLILIFIILMTITCSCNEQYGFNEFFNEVISSSINEQQLSQFESSDLANFESESITAYRLNTIYHDMPKANVARAIDNINPIKIILKSNSLKDDYKVGDAKKTKNYVWR</sequence>
<feature type="domain" description="TmcB/TmcC TPR repeats" evidence="5">
    <location>
        <begin position="932"/>
        <end position="1045"/>
    </location>
</feature>
<evidence type="ECO:0000256" key="3">
    <source>
        <dbReference type="SAM" id="Phobius"/>
    </source>
</evidence>
<gene>
    <name evidence="6" type="ORF">FGO68_gene6410</name>
</gene>
<keyword evidence="3" id="KW-0812">Transmembrane</keyword>
<feature type="domain" description="PAS fold" evidence="4">
    <location>
        <begin position="1084"/>
        <end position="1180"/>
    </location>
</feature>
<evidence type="ECO:0000256" key="2">
    <source>
        <dbReference type="SAM" id="MobiDB-lite"/>
    </source>
</evidence>